<name>A0A9P9ISS5_9PLEO</name>
<evidence type="ECO:0000313" key="3">
    <source>
        <dbReference type="Proteomes" id="UP000700596"/>
    </source>
</evidence>
<feature type="region of interest" description="Disordered" evidence="1">
    <location>
        <begin position="321"/>
        <end position="343"/>
    </location>
</feature>
<protein>
    <submittedName>
        <fullName evidence="2">Uncharacterized protein</fullName>
    </submittedName>
</protein>
<keyword evidence="3" id="KW-1185">Reference proteome</keyword>
<dbReference type="AlphaFoldDB" id="A0A9P9ISS5"/>
<evidence type="ECO:0000313" key="2">
    <source>
        <dbReference type="EMBL" id="KAH7131957.1"/>
    </source>
</evidence>
<dbReference type="EMBL" id="JAGMWT010000003">
    <property type="protein sequence ID" value="KAH7131957.1"/>
    <property type="molecule type" value="Genomic_DNA"/>
</dbReference>
<proteinExistence type="predicted"/>
<comment type="caution">
    <text evidence="2">The sequence shown here is derived from an EMBL/GenBank/DDBJ whole genome shotgun (WGS) entry which is preliminary data.</text>
</comment>
<gene>
    <name evidence="2" type="ORF">B0J11DRAFT_612134</name>
</gene>
<sequence>MPNVLSHMAPMSQSMGRPVNSNVVVQLALRQAPKKVKIETDLFGRLACEIRLMIWEYALTARGPIFRGGREFGQLQPNECKKEIGVPWQILATCKTYYGEAMPIMYECNTFIFCTGLKGTAGCFWRFPIAIRHLPFVKNLGIYYLVDSPYSEAARRVAHFITAATHHAVNLSNLTILLASDRFYNMDCTWDIPFCDHPVSKALVQVAEEKPASLITIRLHDGARLYPQFARHLAQLFATTENHKNSSLKFSLSCSCPPERLGDSDDDDLVGHCELCYWPKNRQYDEDKPHDYVVSNPARVEATEDQIMDLQEELFNLRILPPKDDEDEQEEEDENKAGPYITGQPIHVSEDEYRLAFHANPLDVAEGNIYRGVVRSPKCWSFRQTQITEFFNPDAPYPRGSKIIRF</sequence>
<dbReference type="Proteomes" id="UP000700596">
    <property type="component" value="Unassembled WGS sequence"/>
</dbReference>
<organism evidence="2 3">
    <name type="scientific">Dendryphion nanum</name>
    <dbReference type="NCBI Taxonomy" id="256645"/>
    <lineage>
        <taxon>Eukaryota</taxon>
        <taxon>Fungi</taxon>
        <taxon>Dikarya</taxon>
        <taxon>Ascomycota</taxon>
        <taxon>Pezizomycotina</taxon>
        <taxon>Dothideomycetes</taxon>
        <taxon>Pleosporomycetidae</taxon>
        <taxon>Pleosporales</taxon>
        <taxon>Torulaceae</taxon>
        <taxon>Dendryphion</taxon>
    </lineage>
</organism>
<feature type="compositionally biased region" description="Acidic residues" evidence="1">
    <location>
        <begin position="324"/>
        <end position="334"/>
    </location>
</feature>
<evidence type="ECO:0000256" key="1">
    <source>
        <dbReference type="SAM" id="MobiDB-lite"/>
    </source>
</evidence>
<reference evidence="2" key="1">
    <citation type="journal article" date="2021" name="Nat. Commun.">
        <title>Genetic determinants of endophytism in the Arabidopsis root mycobiome.</title>
        <authorList>
            <person name="Mesny F."/>
            <person name="Miyauchi S."/>
            <person name="Thiergart T."/>
            <person name="Pickel B."/>
            <person name="Atanasova L."/>
            <person name="Karlsson M."/>
            <person name="Huettel B."/>
            <person name="Barry K.W."/>
            <person name="Haridas S."/>
            <person name="Chen C."/>
            <person name="Bauer D."/>
            <person name="Andreopoulos W."/>
            <person name="Pangilinan J."/>
            <person name="LaButti K."/>
            <person name="Riley R."/>
            <person name="Lipzen A."/>
            <person name="Clum A."/>
            <person name="Drula E."/>
            <person name="Henrissat B."/>
            <person name="Kohler A."/>
            <person name="Grigoriev I.V."/>
            <person name="Martin F.M."/>
            <person name="Hacquard S."/>
        </authorList>
    </citation>
    <scope>NUCLEOTIDE SEQUENCE</scope>
    <source>
        <strain evidence="2">MPI-CAGE-CH-0243</strain>
    </source>
</reference>
<dbReference type="OrthoDB" id="2951834at2759"/>
<accession>A0A9P9ISS5</accession>